<dbReference type="InterPro" id="IPR043129">
    <property type="entry name" value="ATPase_NBD"/>
</dbReference>
<dbReference type="Gene3D" id="1.10.10.10">
    <property type="entry name" value="Winged helix-like DNA-binding domain superfamily/Winged helix DNA-binding domain"/>
    <property type="match status" value="1"/>
</dbReference>
<protein>
    <submittedName>
        <fullName evidence="2">ROK family transcriptional regulator</fullName>
    </submittedName>
</protein>
<dbReference type="AlphaFoldDB" id="A0A2Z3HBD5"/>
<evidence type="ECO:0000313" key="3">
    <source>
        <dbReference type="Proteomes" id="UP000245802"/>
    </source>
</evidence>
<dbReference type="PROSITE" id="PS01125">
    <property type="entry name" value="ROK"/>
    <property type="match status" value="1"/>
</dbReference>
<sequence>MSAITTIRPALVGKLNERQVLRVIQSRGSLSRAEVARESGLSAPTVSKAVESLLKAGLIEATDAPELTRGRPAPKLRLATTSAQVLGVAIDVCHCEVVSTGLDGALRDDTLTVPTPATYPELIDALTRAARTFMARPGVTTLGLGVSLPGLVDYRKGCGVLSPNVAITNNHCPAADLAERLGIECTVLQESHALCLAERHYGLAKGLDDFALLDVGAGVGLGIMSGGRLLKGRSGLAGEIGHFTAVPVGGRRCGCGNTGCLETVASDSALAWLASQKLGRTVNVDEVIDLARSGSVDLSAELREVAGFVAVGLAAVINLFNPATVFIHTPLFEIDEALFGTVVGRARERALPPSFADCTIVRAKGSKRQGAVAGIIQHLTDSVAPELV</sequence>
<organism evidence="2 3">
    <name type="scientific">Gemmata obscuriglobus</name>
    <dbReference type="NCBI Taxonomy" id="114"/>
    <lineage>
        <taxon>Bacteria</taxon>
        <taxon>Pseudomonadati</taxon>
        <taxon>Planctomycetota</taxon>
        <taxon>Planctomycetia</taxon>
        <taxon>Gemmatales</taxon>
        <taxon>Gemmataceae</taxon>
        <taxon>Gemmata</taxon>
    </lineage>
</organism>
<dbReference type="InterPro" id="IPR036390">
    <property type="entry name" value="WH_DNA-bd_sf"/>
</dbReference>
<name>A0A2Z3HBD5_9BACT</name>
<accession>A0A2Z3HBD5</accession>
<dbReference type="SUPFAM" id="SSF53067">
    <property type="entry name" value="Actin-like ATPase domain"/>
    <property type="match status" value="1"/>
</dbReference>
<dbReference type="EMBL" id="CP025958">
    <property type="protein sequence ID" value="AWM41692.1"/>
    <property type="molecule type" value="Genomic_DNA"/>
</dbReference>
<dbReference type="KEGG" id="gog:C1280_34990"/>
<dbReference type="PANTHER" id="PTHR18964">
    <property type="entry name" value="ROK (REPRESSOR, ORF, KINASE) FAMILY"/>
    <property type="match status" value="1"/>
</dbReference>
<dbReference type="GO" id="GO:0006355">
    <property type="term" value="P:regulation of DNA-templated transcription"/>
    <property type="evidence" value="ECO:0007669"/>
    <property type="project" value="UniProtKB-ARBA"/>
</dbReference>
<dbReference type="Pfam" id="PF00480">
    <property type="entry name" value="ROK"/>
    <property type="match status" value="1"/>
</dbReference>
<dbReference type="CDD" id="cd00090">
    <property type="entry name" value="HTH_ARSR"/>
    <property type="match status" value="1"/>
</dbReference>
<dbReference type="Pfam" id="PF13412">
    <property type="entry name" value="HTH_24"/>
    <property type="match status" value="1"/>
</dbReference>
<dbReference type="Proteomes" id="UP000245802">
    <property type="component" value="Chromosome"/>
</dbReference>
<keyword evidence="3" id="KW-1185">Reference proteome</keyword>
<dbReference type="InterPro" id="IPR049874">
    <property type="entry name" value="ROK_cs"/>
</dbReference>
<gene>
    <name evidence="2" type="ORF">C1280_34990</name>
</gene>
<evidence type="ECO:0000256" key="1">
    <source>
        <dbReference type="ARBA" id="ARBA00006479"/>
    </source>
</evidence>
<dbReference type="PANTHER" id="PTHR18964:SF173">
    <property type="entry name" value="GLUCOKINASE"/>
    <property type="match status" value="1"/>
</dbReference>
<dbReference type="SUPFAM" id="SSF46785">
    <property type="entry name" value="Winged helix' DNA-binding domain"/>
    <property type="match status" value="1"/>
</dbReference>
<evidence type="ECO:0000313" key="2">
    <source>
        <dbReference type="EMBL" id="AWM41692.1"/>
    </source>
</evidence>
<proteinExistence type="inferred from homology"/>
<dbReference type="InterPro" id="IPR000600">
    <property type="entry name" value="ROK"/>
</dbReference>
<dbReference type="InterPro" id="IPR036388">
    <property type="entry name" value="WH-like_DNA-bd_sf"/>
</dbReference>
<dbReference type="OrthoDB" id="9795247at2"/>
<dbReference type="RefSeq" id="WP_010044694.1">
    <property type="nucleotide sequence ID" value="NZ_CP025958.1"/>
</dbReference>
<comment type="similarity">
    <text evidence="1">Belongs to the ROK (NagC/XylR) family.</text>
</comment>
<dbReference type="InterPro" id="IPR011991">
    <property type="entry name" value="ArsR-like_HTH"/>
</dbReference>
<reference evidence="2 3" key="1">
    <citation type="submission" date="2018-01" db="EMBL/GenBank/DDBJ databases">
        <title>G. obscuriglobus.</title>
        <authorList>
            <person name="Franke J."/>
            <person name="Blomberg W."/>
            <person name="Selmecki A."/>
        </authorList>
    </citation>
    <scope>NUCLEOTIDE SEQUENCE [LARGE SCALE GENOMIC DNA]</scope>
    <source>
        <strain evidence="2 3">DSM 5831</strain>
    </source>
</reference>
<dbReference type="Gene3D" id="3.30.420.40">
    <property type="match status" value="2"/>
</dbReference>